<dbReference type="InterPro" id="IPR004245">
    <property type="entry name" value="DUF229"/>
</dbReference>
<dbReference type="AlphaFoldDB" id="A0AAE1BR34"/>
<dbReference type="SUPFAM" id="SSF53649">
    <property type="entry name" value="Alkaline phosphatase-like"/>
    <property type="match status" value="1"/>
</dbReference>
<feature type="compositionally biased region" description="Basic and acidic residues" evidence="1">
    <location>
        <begin position="212"/>
        <end position="222"/>
    </location>
</feature>
<dbReference type="CDD" id="cd16021">
    <property type="entry name" value="ALP_like"/>
    <property type="match status" value="1"/>
</dbReference>
<dbReference type="EMBL" id="JAWQEG010006422">
    <property type="protein sequence ID" value="KAK3854898.1"/>
    <property type="molecule type" value="Genomic_DNA"/>
</dbReference>
<comment type="caution">
    <text evidence="2">The sequence shown here is derived from an EMBL/GenBank/DDBJ whole genome shotgun (WGS) entry which is preliminary data.</text>
</comment>
<feature type="region of interest" description="Disordered" evidence="1">
    <location>
        <begin position="153"/>
        <end position="173"/>
    </location>
</feature>
<gene>
    <name evidence="2" type="ORF">Pcinc_038665</name>
</gene>
<evidence type="ECO:0000256" key="1">
    <source>
        <dbReference type="SAM" id="MobiDB-lite"/>
    </source>
</evidence>
<sequence>MRDARNSSVGDEVTCCFRAIYRVEQNTNDPKAYVDDRYSFSKWCQKLVGGETTVKEEGVLVECKMRNVVIYKNVHYFIQRDKVLLQTHSALSANSTQLAENSSLTSNKQALKNSLVNSSGLRTTSSDSIVIPMVRVADGDEPDQNTLEVVRVAGSEDSDQSNPAAGESSGQISATLSGVSKERGHVMREPVEENHQKVMEEAREKLTRKHEGRGPLEEDNHNTKSTPTMKTLSEPTGNGITEEENLKRKGNIPGEAEKLSVIIFGTDSVSRLNMRRHLPKTFSFLQELGAVELTGYNKVADNTFPNLVPILSGLSKIELLKHPCMPKSRTFDACPWIFKDFKSRGYVTAFVEDAPWMGIFRYMQNGFLYPPTDYYGRPFFMASEKEIGGNKKGNANICQGAQLSMKVLHDYSLEVVRTFPDIPTLGLYWSCSLSHDYLNMVRLADLPHFSYLRELQELGALNHTAIIFLSDHGMRFGSIRSTYVGMLEERLPFVVIYLPPWFRAKYRRAFRNLAVNAHRLTSNYDLHQTLLDLAYGRFSDLAHVTAKPKSTTRGISLFQRVPRSRNCSDAGIGEHFCTCQDTREVTWDDPVLDLGATFLMLSINTELDPFPACVQFTEARILTARVSMSNKQLSPRDKNSDVRSYLLQVDLSPGGVTVEATLRYNRPEQFQVMGEVSRITEYGNTSSCIHHSVLRKFCYCKDLLKSTDTHHRHFRNH</sequence>
<evidence type="ECO:0000313" key="2">
    <source>
        <dbReference type="EMBL" id="KAK3854898.1"/>
    </source>
</evidence>
<feature type="region of interest" description="Disordered" evidence="1">
    <location>
        <begin position="205"/>
        <end position="241"/>
    </location>
</feature>
<feature type="compositionally biased region" description="Polar residues" evidence="1">
    <location>
        <begin position="160"/>
        <end position="173"/>
    </location>
</feature>
<evidence type="ECO:0000313" key="3">
    <source>
        <dbReference type="Proteomes" id="UP001286313"/>
    </source>
</evidence>
<keyword evidence="3" id="KW-1185">Reference proteome</keyword>
<reference evidence="2" key="1">
    <citation type="submission" date="2023-10" db="EMBL/GenBank/DDBJ databases">
        <title>Genome assemblies of two species of porcelain crab, Petrolisthes cinctipes and Petrolisthes manimaculis (Anomura: Porcellanidae).</title>
        <authorList>
            <person name="Angst P."/>
        </authorList>
    </citation>
    <scope>NUCLEOTIDE SEQUENCE</scope>
    <source>
        <strain evidence="2">PB745_01</strain>
        <tissue evidence="2">Gill</tissue>
    </source>
</reference>
<dbReference type="FunFam" id="3.40.720.10:FF:000017">
    <property type="entry name" value="Predicted protein"/>
    <property type="match status" value="1"/>
</dbReference>
<dbReference type="InterPro" id="IPR017850">
    <property type="entry name" value="Alkaline_phosphatase_core_sf"/>
</dbReference>
<feature type="compositionally biased region" description="Polar residues" evidence="1">
    <location>
        <begin position="223"/>
        <end position="239"/>
    </location>
</feature>
<dbReference type="Pfam" id="PF02995">
    <property type="entry name" value="DUF229"/>
    <property type="match status" value="1"/>
</dbReference>
<protein>
    <submittedName>
        <fullName evidence="2">Uncharacterized protein</fullName>
    </submittedName>
</protein>
<dbReference type="PANTHER" id="PTHR10974">
    <property type="entry name" value="FI08016P-RELATED"/>
    <property type="match status" value="1"/>
</dbReference>
<organism evidence="2 3">
    <name type="scientific">Petrolisthes cinctipes</name>
    <name type="common">Flat porcelain crab</name>
    <dbReference type="NCBI Taxonomy" id="88211"/>
    <lineage>
        <taxon>Eukaryota</taxon>
        <taxon>Metazoa</taxon>
        <taxon>Ecdysozoa</taxon>
        <taxon>Arthropoda</taxon>
        <taxon>Crustacea</taxon>
        <taxon>Multicrustacea</taxon>
        <taxon>Malacostraca</taxon>
        <taxon>Eumalacostraca</taxon>
        <taxon>Eucarida</taxon>
        <taxon>Decapoda</taxon>
        <taxon>Pleocyemata</taxon>
        <taxon>Anomura</taxon>
        <taxon>Galatheoidea</taxon>
        <taxon>Porcellanidae</taxon>
        <taxon>Petrolisthes</taxon>
    </lineage>
</organism>
<dbReference type="PANTHER" id="PTHR10974:SF1">
    <property type="entry name" value="FI08016P-RELATED"/>
    <property type="match status" value="1"/>
</dbReference>
<dbReference type="Gene3D" id="3.40.720.10">
    <property type="entry name" value="Alkaline Phosphatase, subunit A"/>
    <property type="match status" value="1"/>
</dbReference>
<name>A0AAE1BR34_PETCI</name>
<dbReference type="Proteomes" id="UP001286313">
    <property type="component" value="Unassembled WGS sequence"/>
</dbReference>
<proteinExistence type="predicted"/>
<dbReference type="GO" id="GO:0005615">
    <property type="term" value="C:extracellular space"/>
    <property type="evidence" value="ECO:0007669"/>
    <property type="project" value="TreeGrafter"/>
</dbReference>
<accession>A0AAE1BR34</accession>